<dbReference type="NCBIfam" id="TIGR01414">
    <property type="entry name" value="autotrans_barl"/>
    <property type="match status" value="1"/>
</dbReference>
<protein>
    <recommendedName>
        <fullName evidence="1">Autotransporter domain-containing protein</fullName>
    </recommendedName>
</protein>
<dbReference type="SMART" id="SM00869">
    <property type="entry name" value="Autotransporter"/>
    <property type="match status" value="1"/>
</dbReference>
<dbReference type="AlphaFoldDB" id="A0A8D5FJU0"/>
<sequence length="254" mass="27687">MGVALSYGVTDSTIDNGRGDVEQDAFGVSVYGTYYLKEFYLDFIAGYATSDYDTVRNMRYNVAAKTGGTTTVNHVFDGNTDADDFTVSLGTGYTLTYGGFSVTPFGQVKYLDSSIDGYTESLRGSSTAPGFGLVLQVDDQDIKSLATNLGVHLVRAINTSKAVLTPYVRVDWEHEYENDSRNINARFAVVDSAYDSLNRIVIPTDDPDRDFINFGTGLSAVFPGGIQAFIDYSTILALDDISLHMVSAGVRFEF</sequence>
<dbReference type="Proteomes" id="UP000826725">
    <property type="component" value="Chromosome"/>
</dbReference>
<dbReference type="EMBL" id="AP024086">
    <property type="protein sequence ID" value="BCL61891.1"/>
    <property type="molecule type" value="Genomic_DNA"/>
</dbReference>
<keyword evidence="3" id="KW-1185">Reference proteome</keyword>
<name>A0A8D5FJU0_9BACT</name>
<evidence type="ECO:0000259" key="1">
    <source>
        <dbReference type="PROSITE" id="PS51208"/>
    </source>
</evidence>
<gene>
    <name evidence="2" type="ORF">DGMP_25840</name>
</gene>
<dbReference type="InterPro" id="IPR006315">
    <property type="entry name" value="OM_autotransptr_brl_dom"/>
</dbReference>
<evidence type="ECO:0000313" key="2">
    <source>
        <dbReference type="EMBL" id="BCL61891.1"/>
    </source>
</evidence>
<dbReference type="GO" id="GO:0019867">
    <property type="term" value="C:outer membrane"/>
    <property type="evidence" value="ECO:0007669"/>
    <property type="project" value="InterPro"/>
</dbReference>
<accession>A0A8D5FJU0</accession>
<dbReference type="KEGG" id="dbk:DGMP_25840"/>
<dbReference type="Pfam" id="PF03797">
    <property type="entry name" value="Autotransporter"/>
    <property type="match status" value="1"/>
</dbReference>
<dbReference type="InterPro" id="IPR005546">
    <property type="entry name" value="Autotransporte_beta"/>
</dbReference>
<proteinExistence type="predicted"/>
<feature type="domain" description="Autotransporter" evidence="1">
    <location>
        <begin position="1"/>
        <end position="254"/>
    </location>
</feature>
<dbReference type="PROSITE" id="PS51208">
    <property type="entry name" value="AUTOTRANSPORTER"/>
    <property type="match status" value="1"/>
</dbReference>
<evidence type="ECO:0000313" key="3">
    <source>
        <dbReference type="Proteomes" id="UP000826725"/>
    </source>
</evidence>
<reference evidence="2" key="1">
    <citation type="submission" date="2020-09" db="EMBL/GenBank/DDBJ databases">
        <title>Desulfogranum mesoprofundum gen. nov., sp. nov., a novel mesophilic, sulfate-reducing chemolithoautotroph isolated from a deep-sea hydrothermal vent chimney in the Suiyo Seamount.</title>
        <authorList>
            <person name="Hashimoto Y."/>
            <person name="Nakagawa S."/>
        </authorList>
    </citation>
    <scope>NUCLEOTIDE SEQUENCE</scope>
    <source>
        <strain evidence="2">KT2</strain>
    </source>
</reference>
<organism evidence="2 3">
    <name type="scientific">Desulfomarina profundi</name>
    <dbReference type="NCBI Taxonomy" id="2772557"/>
    <lineage>
        <taxon>Bacteria</taxon>
        <taxon>Pseudomonadati</taxon>
        <taxon>Thermodesulfobacteriota</taxon>
        <taxon>Desulfobulbia</taxon>
        <taxon>Desulfobulbales</taxon>
        <taxon>Desulfobulbaceae</taxon>
        <taxon>Desulfomarina</taxon>
    </lineage>
</organism>